<accession>A0ABW0KKI1</accession>
<evidence type="ECO:0000313" key="6">
    <source>
        <dbReference type="Proteomes" id="UP001596052"/>
    </source>
</evidence>
<dbReference type="Pfam" id="PF13432">
    <property type="entry name" value="TPR_16"/>
    <property type="match status" value="1"/>
</dbReference>
<evidence type="ECO:0000259" key="4">
    <source>
        <dbReference type="Pfam" id="PF13525"/>
    </source>
</evidence>
<dbReference type="InterPro" id="IPR011990">
    <property type="entry name" value="TPR-like_helical_dom_sf"/>
</dbReference>
<name>A0ABW0KKI1_9BACT</name>
<reference evidence="6" key="1">
    <citation type="journal article" date="2019" name="Int. J. Syst. Evol. Microbiol.">
        <title>The Global Catalogue of Microorganisms (GCM) 10K type strain sequencing project: providing services to taxonomists for standard genome sequencing and annotation.</title>
        <authorList>
            <consortium name="The Broad Institute Genomics Platform"/>
            <consortium name="The Broad Institute Genome Sequencing Center for Infectious Disease"/>
            <person name="Wu L."/>
            <person name="Ma J."/>
        </authorList>
    </citation>
    <scope>NUCLEOTIDE SEQUENCE [LARGE SCALE GENOMIC DNA]</scope>
    <source>
        <strain evidence="6">CGMCC 4.1469</strain>
    </source>
</reference>
<proteinExistence type="predicted"/>
<feature type="compositionally biased region" description="Low complexity" evidence="2">
    <location>
        <begin position="384"/>
        <end position="401"/>
    </location>
</feature>
<evidence type="ECO:0000313" key="5">
    <source>
        <dbReference type="EMBL" id="MFC5453960.1"/>
    </source>
</evidence>
<dbReference type="Proteomes" id="UP001596052">
    <property type="component" value="Unassembled WGS sequence"/>
</dbReference>
<keyword evidence="6" id="KW-1185">Reference proteome</keyword>
<evidence type="ECO:0000256" key="1">
    <source>
        <dbReference type="ARBA" id="ARBA00022729"/>
    </source>
</evidence>
<dbReference type="SUPFAM" id="SSF48452">
    <property type="entry name" value="TPR-like"/>
    <property type="match status" value="1"/>
</dbReference>
<sequence length="449" mass="48329">MKFPPHARLSVHLACAVSFLALTTASPAIWPFSGKKDQVVPVDSERDSQELAAAGMLAQARQAENAGKIGKAQAMYQAIVKKYAFTPSAAEASFHNAVIIRHNGKMDDAFDAFQNFIQSYRDSPHFSEAIEKQYEIAEEAKGGKKQRGMLLISMKMNSSDVIKFYEKIIKNAPFGKYAPLAQFSIAEIQQDLKEKDKAVAAYNKVVENYPHTSQAAEAQFRIGSISNIAAQRSEDASNLLAARDALRTYIATHPTGDRKQETEMILHQVNTAEANQSLTVAKFYQRVGKTKAAAIYLNEALKFGSPEVSAQARTMLAELASADPDGVEDAKKGPGQDYTALTAENLKARDDYVGPMAPELARLSQKPKMRTGDEGFVPIPLQEPTLPLRPGAAAPGAGSLLPPVPETEKPALLPVPPNPNAPSMLPSSPGSAVPTPPVPPVPSTTKPAS</sequence>
<feature type="signal peptide" evidence="3">
    <location>
        <begin position="1"/>
        <end position="28"/>
    </location>
</feature>
<protein>
    <submittedName>
        <fullName evidence="5">Tetratricopeptide repeat protein</fullName>
    </submittedName>
</protein>
<keyword evidence="1 3" id="KW-0732">Signal</keyword>
<evidence type="ECO:0000256" key="3">
    <source>
        <dbReference type="SAM" id="SignalP"/>
    </source>
</evidence>
<dbReference type="Pfam" id="PF13525">
    <property type="entry name" value="YfiO"/>
    <property type="match status" value="1"/>
</dbReference>
<organism evidence="5 6">
    <name type="scientific">Prosthecobacter fluviatilis</name>
    <dbReference type="NCBI Taxonomy" id="445931"/>
    <lineage>
        <taxon>Bacteria</taxon>
        <taxon>Pseudomonadati</taxon>
        <taxon>Verrucomicrobiota</taxon>
        <taxon>Verrucomicrobiia</taxon>
        <taxon>Verrucomicrobiales</taxon>
        <taxon>Verrucomicrobiaceae</taxon>
        <taxon>Prosthecobacter</taxon>
    </lineage>
</organism>
<dbReference type="Gene3D" id="1.25.40.10">
    <property type="entry name" value="Tetratricopeptide repeat domain"/>
    <property type="match status" value="2"/>
</dbReference>
<comment type="caution">
    <text evidence="5">The sequence shown here is derived from an EMBL/GenBank/DDBJ whole genome shotgun (WGS) entry which is preliminary data.</text>
</comment>
<feature type="domain" description="Outer membrane lipoprotein BamD-like" evidence="4">
    <location>
        <begin position="161"/>
        <end position="301"/>
    </location>
</feature>
<dbReference type="EMBL" id="JBHSMQ010000001">
    <property type="protein sequence ID" value="MFC5453960.1"/>
    <property type="molecule type" value="Genomic_DNA"/>
</dbReference>
<feature type="chain" id="PRO_5045653364" evidence="3">
    <location>
        <begin position="29"/>
        <end position="449"/>
    </location>
</feature>
<evidence type="ECO:0000256" key="2">
    <source>
        <dbReference type="SAM" id="MobiDB-lite"/>
    </source>
</evidence>
<dbReference type="InterPro" id="IPR039565">
    <property type="entry name" value="BamD-like"/>
</dbReference>
<feature type="compositionally biased region" description="Low complexity" evidence="2">
    <location>
        <begin position="421"/>
        <end position="433"/>
    </location>
</feature>
<gene>
    <name evidence="5" type="ORF">ACFQDI_03745</name>
</gene>
<feature type="region of interest" description="Disordered" evidence="2">
    <location>
        <begin position="381"/>
        <end position="449"/>
    </location>
</feature>
<dbReference type="RefSeq" id="WP_377163549.1">
    <property type="nucleotide sequence ID" value="NZ_JBHSMQ010000001.1"/>
</dbReference>